<dbReference type="Pfam" id="PF00012">
    <property type="entry name" value="HSP70"/>
    <property type="match status" value="1"/>
</dbReference>
<evidence type="ECO:0000313" key="5">
    <source>
        <dbReference type="Proteomes" id="UP001221898"/>
    </source>
</evidence>
<protein>
    <submittedName>
        <fullName evidence="4">Uncharacterized protein</fullName>
    </submittedName>
</protein>
<organism evidence="4 5">
    <name type="scientific">Aldrovandia affinis</name>
    <dbReference type="NCBI Taxonomy" id="143900"/>
    <lineage>
        <taxon>Eukaryota</taxon>
        <taxon>Metazoa</taxon>
        <taxon>Chordata</taxon>
        <taxon>Craniata</taxon>
        <taxon>Vertebrata</taxon>
        <taxon>Euteleostomi</taxon>
        <taxon>Actinopterygii</taxon>
        <taxon>Neopterygii</taxon>
        <taxon>Teleostei</taxon>
        <taxon>Notacanthiformes</taxon>
        <taxon>Halosauridae</taxon>
        <taxon>Aldrovandia</taxon>
    </lineage>
</organism>
<dbReference type="InterPro" id="IPR013126">
    <property type="entry name" value="Hsp_70_fam"/>
</dbReference>
<dbReference type="PANTHER" id="PTHR14187">
    <property type="entry name" value="ALPHA KINASE/ELONGATION FACTOR 2 KINASE"/>
    <property type="match status" value="1"/>
</dbReference>
<evidence type="ECO:0000313" key="4">
    <source>
        <dbReference type="EMBL" id="KAJ8396530.1"/>
    </source>
</evidence>
<comment type="similarity">
    <text evidence="1">Belongs to the heat shock protein 70 family.</text>
</comment>
<gene>
    <name evidence="4" type="ORF">AAFF_G00015960</name>
</gene>
<accession>A0AAD7S5Y9</accession>
<dbReference type="Gene3D" id="3.90.640.10">
    <property type="entry name" value="Actin, Chain A, domain 4"/>
    <property type="match status" value="1"/>
</dbReference>
<evidence type="ECO:0000256" key="3">
    <source>
        <dbReference type="ARBA" id="ARBA00022840"/>
    </source>
</evidence>
<evidence type="ECO:0000256" key="1">
    <source>
        <dbReference type="ARBA" id="ARBA00007381"/>
    </source>
</evidence>
<dbReference type="AlphaFoldDB" id="A0AAD7S5Y9"/>
<dbReference type="InterPro" id="IPR043129">
    <property type="entry name" value="ATPase_NBD"/>
</dbReference>
<reference evidence="4" key="1">
    <citation type="journal article" date="2023" name="Science">
        <title>Genome structures resolve the early diversification of teleost fishes.</title>
        <authorList>
            <person name="Parey E."/>
            <person name="Louis A."/>
            <person name="Montfort J."/>
            <person name="Bouchez O."/>
            <person name="Roques C."/>
            <person name="Iampietro C."/>
            <person name="Lluch J."/>
            <person name="Castinel A."/>
            <person name="Donnadieu C."/>
            <person name="Desvignes T."/>
            <person name="Floi Bucao C."/>
            <person name="Jouanno E."/>
            <person name="Wen M."/>
            <person name="Mejri S."/>
            <person name="Dirks R."/>
            <person name="Jansen H."/>
            <person name="Henkel C."/>
            <person name="Chen W.J."/>
            <person name="Zahm M."/>
            <person name="Cabau C."/>
            <person name="Klopp C."/>
            <person name="Thompson A.W."/>
            <person name="Robinson-Rechavi M."/>
            <person name="Braasch I."/>
            <person name="Lecointre G."/>
            <person name="Bobe J."/>
            <person name="Postlethwait J.H."/>
            <person name="Berthelot C."/>
            <person name="Roest Crollius H."/>
            <person name="Guiguen Y."/>
        </authorList>
    </citation>
    <scope>NUCLEOTIDE SEQUENCE</scope>
    <source>
        <strain evidence="4">NC1722</strain>
    </source>
</reference>
<dbReference type="PANTHER" id="PTHR14187:SF5">
    <property type="entry name" value="HEAT SHOCK 70 KDA PROTEIN 12A"/>
    <property type="match status" value="1"/>
</dbReference>
<keyword evidence="2" id="KW-0547">Nucleotide-binding</keyword>
<evidence type="ECO:0000256" key="2">
    <source>
        <dbReference type="ARBA" id="ARBA00022741"/>
    </source>
</evidence>
<sequence length="273" mass="30633">MIPAKNGKPLPALQVFSESLRYLKDHALSTISKETFSTQFTASDVTWVLTVPAIWDAAAKQFMREAATQAGLVSEVNSDKLILALEPEAASVWCKQLPREGFVSEGKGDNTFNQSPGLQYVTVDCGGGTIDITVHEVQQNGSLKELLTASGGGWGGTHVDQEFKAFLKEIFNHGVWGRYEREHPGELQKMMYQFSTQKCTSEEQDLEVHCHRNLIKCAEEKKEIAEFFKDVEGVSWSHGYIKITYEKLRSFFENSIQQIISEVEAVLSTPRFM</sequence>
<comment type="caution">
    <text evidence="4">The sequence shown here is derived from an EMBL/GenBank/DDBJ whole genome shotgun (WGS) entry which is preliminary data.</text>
</comment>
<dbReference type="EMBL" id="JAINUG010000105">
    <property type="protein sequence ID" value="KAJ8396530.1"/>
    <property type="molecule type" value="Genomic_DNA"/>
</dbReference>
<proteinExistence type="inferred from homology"/>
<dbReference type="Gene3D" id="3.30.420.40">
    <property type="match status" value="2"/>
</dbReference>
<dbReference type="GO" id="GO:0005524">
    <property type="term" value="F:ATP binding"/>
    <property type="evidence" value="ECO:0007669"/>
    <property type="project" value="UniProtKB-KW"/>
</dbReference>
<keyword evidence="5" id="KW-1185">Reference proteome</keyword>
<dbReference type="Proteomes" id="UP001221898">
    <property type="component" value="Unassembled WGS sequence"/>
</dbReference>
<dbReference type="GO" id="GO:0140662">
    <property type="term" value="F:ATP-dependent protein folding chaperone"/>
    <property type="evidence" value="ECO:0007669"/>
    <property type="project" value="InterPro"/>
</dbReference>
<name>A0AAD7S5Y9_9TELE</name>
<dbReference type="SUPFAM" id="SSF53067">
    <property type="entry name" value="Actin-like ATPase domain"/>
    <property type="match status" value="2"/>
</dbReference>
<keyword evidence="3" id="KW-0067">ATP-binding</keyword>
<dbReference type="CDD" id="cd10229">
    <property type="entry name" value="ASKHA_NBD_HSP70_HSPA12"/>
    <property type="match status" value="1"/>
</dbReference>